<sequence>MSEITRIVLSVTGSDRPGLTSALSEAVLAAGGNWKEGHLSRLGGLYVGSVLVELEPGNVAKLVDQVQAIDAAGLNVVINPAGAAPQDNRSRLLFELVGQDRPGIIKQVTAILAEMGANIESLSSGEASAAWSGEHLFRAEVSVTLPDDVSPEDVQEALEAISSEIMVDFTFTWSSE</sequence>
<dbReference type="STRING" id="476157.GCA_001663155_00692"/>
<dbReference type="SUPFAM" id="SSF55021">
    <property type="entry name" value="ACT-like"/>
    <property type="match status" value="2"/>
</dbReference>
<evidence type="ECO:0000313" key="2">
    <source>
        <dbReference type="EMBL" id="TWJ08438.1"/>
    </source>
</evidence>
<proteinExistence type="predicted"/>
<dbReference type="CDD" id="cd04869">
    <property type="entry name" value="ACT_GcvR_2"/>
    <property type="match status" value="1"/>
</dbReference>
<dbReference type="AlphaFoldDB" id="A0A562US71"/>
<dbReference type="InterPro" id="IPR050990">
    <property type="entry name" value="UPF0237/GcvR_regulator"/>
</dbReference>
<gene>
    <name evidence="2" type="ORF">JN10_0048</name>
</gene>
<dbReference type="EMBL" id="VLLK01000001">
    <property type="protein sequence ID" value="TWJ08438.1"/>
    <property type="molecule type" value="Genomic_DNA"/>
</dbReference>
<keyword evidence="3" id="KW-1185">Reference proteome</keyword>
<dbReference type="GO" id="GO:0006355">
    <property type="term" value="P:regulation of DNA-templated transcription"/>
    <property type="evidence" value="ECO:0007669"/>
    <property type="project" value="InterPro"/>
</dbReference>
<evidence type="ECO:0000259" key="1">
    <source>
        <dbReference type="PROSITE" id="PS51671"/>
    </source>
</evidence>
<dbReference type="PIRSF" id="PIRSF028103">
    <property type="entry name" value="GcvR"/>
    <property type="match status" value="1"/>
</dbReference>
<dbReference type="PANTHER" id="PTHR34875">
    <property type="entry name" value="UPF0237 PROTEIN MJ1558"/>
    <property type="match status" value="1"/>
</dbReference>
<comment type="caution">
    <text evidence="2">The sequence shown here is derived from an EMBL/GenBank/DDBJ whole genome shotgun (WGS) entry which is preliminary data.</text>
</comment>
<feature type="domain" description="ACT" evidence="1">
    <location>
        <begin position="93"/>
        <end position="174"/>
    </location>
</feature>
<dbReference type="PROSITE" id="PS51671">
    <property type="entry name" value="ACT"/>
    <property type="match status" value="1"/>
</dbReference>
<dbReference type="RefSeq" id="WP_067597389.1">
    <property type="nucleotide sequence ID" value="NZ_CP015963.1"/>
</dbReference>
<protein>
    <submittedName>
        <fullName evidence="2">Glycine cleavage system regulatory protein</fullName>
    </submittedName>
</protein>
<dbReference type="Gene3D" id="3.30.70.260">
    <property type="match status" value="2"/>
</dbReference>
<dbReference type="Proteomes" id="UP000320547">
    <property type="component" value="Unassembled WGS sequence"/>
</dbReference>
<dbReference type="PANTHER" id="PTHR34875:SF6">
    <property type="entry name" value="UPF0237 PROTEIN MJ1558"/>
    <property type="match status" value="1"/>
</dbReference>
<dbReference type="Pfam" id="PF01842">
    <property type="entry name" value="ACT"/>
    <property type="match status" value="1"/>
</dbReference>
<dbReference type="InterPro" id="IPR002912">
    <property type="entry name" value="ACT_dom"/>
</dbReference>
<organism evidence="2 3">
    <name type="scientific">Altererythrobacter ishigakiensis</name>
    <dbReference type="NCBI Taxonomy" id="476157"/>
    <lineage>
        <taxon>Bacteria</taxon>
        <taxon>Pseudomonadati</taxon>
        <taxon>Pseudomonadota</taxon>
        <taxon>Alphaproteobacteria</taxon>
        <taxon>Sphingomonadales</taxon>
        <taxon>Erythrobacteraceae</taxon>
        <taxon>Altererythrobacter</taxon>
    </lineage>
</organism>
<reference evidence="2 3" key="1">
    <citation type="submission" date="2019-07" db="EMBL/GenBank/DDBJ databases">
        <title>Genomic Encyclopedia of Archaeal and Bacterial Type Strains, Phase II (KMG-II): from individual species to whole genera.</title>
        <authorList>
            <person name="Goeker M."/>
        </authorList>
    </citation>
    <scope>NUCLEOTIDE SEQUENCE [LARGE SCALE GENOMIC DNA]</scope>
    <source>
        <strain evidence="2 3">ATCC BAA-2084</strain>
    </source>
</reference>
<dbReference type="Pfam" id="PF13740">
    <property type="entry name" value="ACT_6"/>
    <property type="match status" value="1"/>
</dbReference>
<dbReference type="InterPro" id="IPR016867">
    <property type="entry name" value="GcvR"/>
</dbReference>
<evidence type="ECO:0000313" key="3">
    <source>
        <dbReference type="Proteomes" id="UP000320547"/>
    </source>
</evidence>
<dbReference type="InterPro" id="IPR045865">
    <property type="entry name" value="ACT-like_dom_sf"/>
</dbReference>
<accession>A0A562US71</accession>
<name>A0A562US71_9SPHN</name>